<evidence type="ECO:0000256" key="1">
    <source>
        <dbReference type="ARBA" id="ARBA00023002"/>
    </source>
</evidence>
<dbReference type="SUPFAM" id="SSF52218">
    <property type="entry name" value="Flavoproteins"/>
    <property type="match status" value="1"/>
</dbReference>
<dbReference type="GO" id="GO:0010181">
    <property type="term" value="F:FMN binding"/>
    <property type="evidence" value="ECO:0007669"/>
    <property type="project" value="TreeGrafter"/>
</dbReference>
<reference evidence="3" key="1">
    <citation type="submission" date="2022-11" db="EMBL/GenBank/DDBJ databases">
        <title>Draft genome sequence of Hoeflea poritis E7-10 and Hoeflea prorocentri PM5-8, separated from scleractinian coral Porites lutea and marine dinoflagellate.</title>
        <authorList>
            <person name="Zhang G."/>
            <person name="Wei Q."/>
            <person name="Cai L."/>
        </authorList>
    </citation>
    <scope>NUCLEOTIDE SEQUENCE</scope>
    <source>
        <strain evidence="3">PM5-8</strain>
    </source>
</reference>
<accession>A0A9X3UIN1</accession>
<keyword evidence="1" id="KW-0560">Oxidoreductase</keyword>
<keyword evidence="4" id="KW-1185">Reference proteome</keyword>
<evidence type="ECO:0000313" key="3">
    <source>
        <dbReference type="EMBL" id="MDA5399883.1"/>
    </source>
</evidence>
<dbReference type="InterPro" id="IPR003680">
    <property type="entry name" value="Flavodoxin_fold"/>
</dbReference>
<dbReference type="InterPro" id="IPR029039">
    <property type="entry name" value="Flavoprotein-like_sf"/>
</dbReference>
<dbReference type="Proteomes" id="UP001151234">
    <property type="component" value="Unassembled WGS sequence"/>
</dbReference>
<comment type="caution">
    <text evidence="3">The sequence shown here is derived from an EMBL/GenBank/DDBJ whole genome shotgun (WGS) entry which is preliminary data.</text>
</comment>
<dbReference type="PANTHER" id="PTHR47307">
    <property type="entry name" value="GLUTATHIONE-REGULATED POTASSIUM-EFFLUX SYSTEM ANCILLARY PROTEIN KEFG"/>
    <property type="match status" value="1"/>
</dbReference>
<sequence length="208" mass="23594">MEPESRKILVLFAHPGQRYSQANAQLAEAASMSPGVTFVDLYAEYPRFKINIETEQQRLLDHDVIVFQFPMFWYSTPALLKEWQDLVLEYGFAYGEGGDKIAGKLFLPVVTTGGPEDFYRVGGRNNFPLRDLLSPLEQTANLCGLRFIPPYTLYAAPKAIGNERMNRHLEGYRQLLKALRENRLDMDAAVKLPVLTDDTLPLIKEATP</sequence>
<gene>
    <name evidence="3" type="ORF">OQ273_14975</name>
</gene>
<organism evidence="3 4">
    <name type="scientific">Hoeflea prorocentri</name>
    <dbReference type="NCBI Taxonomy" id="1922333"/>
    <lineage>
        <taxon>Bacteria</taxon>
        <taxon>Pseudomonadati</taxon>
        <taxon>Pseudomonadota</taxon>
        <taxon>Alphaproteobacteria</taxon>
        <taxon>Hyphomicrobiales</taxon>
        <taxon>Rhizobiaceae</taxon>
        <taxon>Hoeflea</taxon>
    </lineage>
</organism>
<dbReference type="EMBL" id="JAPJZI010000001">
    <property type="protein sequence ID" value="MDA5399883.1"/>
    <property type="molecule type" value="Genomic_DNA"/>
</dbReference>
<dbReference type="RefSeq" id="WP_267991297.1">
    <property type="nucleotide sequence ID" value="NZ_JAPJZI010000001.1"/>
</dbReference>
<dbReference type="Gene3D" id="3.40.50.360">
    <property type="match status" value="1"/>
</dbReference>
<proteinExistence type="predicted"/>
<protein>
    <submittedName>
        <fullName evidence="3">NAD(P)H-dependent oxidoreductase</fullName>
    </submittedName>
</protein>
<name>A0A9X3UIN1_9HYPH</name>
<dbReference type="GO" id="GO:0009055">
    <property type="term" value="F:electron transfer activity"/>
    <property type="evidence" value="ECO:0007669"/>
    <property type="project" value="TreeGrafter"/>
</dbReference>
<dbReference type="Pfam" id="PF02525">
    <property type="entry name" value="Flavodoxin_2"/>
    <property type="match status" value="1"/>
</dbReference>
<dbReference type="GO" id="GO:0003955">
    <property type="term" value="F:NAD(P)H dehydrogenase (quinone) activity"/>
    <property type="evidence" value="ECO:0007669"/>
    <property type="project" value="TreeGrafter"/>
</dbReference>
<feature type="domain" description="Flavodoxin-like fold" evidence="2">
    <location>
        <begin position="7"/>
        <end position="175"/>
    </location>
</feature>
<dbReference type="AlphaFoldDB" id="A0A9X3UIN1"/>
<dbReference type="InterPro" id="IPR046980">
    <property type="entry name" value="KefG/KefF"/>
</dbReference>
<evidence type="ECO:0000313" key="4">
    <source>
        <dbReference type="Proteomes" id="UP001151234"/>
    </source>
</evidence>
<dbReference type="PANTHER" id="PTHR47307:SF1">
    <property type="entry name" value="GLUTATHIONE-REGULATED POTASSIUM-EFFLUX SYSTEM ANCILLARY PROTEIN KEFG"/>
    <property type="match status" value="1"/>
</dbReference>
<evidence type="ECO:0000259" key="2">
    <source>
        <dbReference type="Pfam" id="PF02525"/>
    </source>
</evidence>